<organism evidence="2 3">
    <name type="scientific">candidate division TA06 bacterium</name>
    <dbReference type="NCBI Taxonomy" id="2250710"/>
    <lineage>
        <taxon>Bacteria</taxon>
        <taxon>Bacteria division TA06</taxon>
    </lineage>
</organism>
<protein>
    <recommendedName>
        <fullName evidence="4">WD40 repeat domain-containing protein</fullName>
    </recommendedName>
</protein>
<dbReference type="Proteomes" id="UP000315525">
    <property type="component" value="Unassembled WGS sequence"/>
</dbReference>
<evidence type="ECO:0000256" key="1">
    <source>
        <dbReference type="SAM" id="SignalP"/>
    </source>
</evidence>
<evidence type="ECO:0008006" key="4">
    <source>
        <dbReference type="Google" id="ProtNLM"/>
    </source>
</evidence>
<reference evidence="2 3" key="1">
    <citation type="submission" date="2019-03" db="EMBL/GenBank/DDBJ databases">
        <title>Metabolic potential of uncultured bacteria and archaea associated with petroleum seepage in deep-sea sediments.</title>
        <authorList>
            <person name="Dong X."/>
            <person name="Hubert C."/>
        </authorList>
    </citation>
    <scope>NUCLEOTIDE SEQUENCE [LARGE SCALE GENOMIC DNA]</scope>
    <source>
        <strain evidence="2">E44_bin18</strain>
    </source>
</reference>
<accession>A0A523UMD3</accession>
<evidence type="ECO:0000313" key="3">
    <source>
        <dbReference type="Proteomes" id="UP000315525"/>
    </source>
</evidence>
<evidence type="ECO:0000313" key="2">
    <source>
        <dbReference type="EMBL" id="TET43693.1"/>
    </source>
</evidence>
<dbReference type="EMBL" id="SOJN01000149">
    <property type="protein sequence ID" value="TET43693.1"/>
    <property type="molecule type" value="Genomic_DNA"/>
</dbReference>
<dbReference type="InterPro" id="IPR011044">
    <property type="entry name" value="Quino_amine_DH_bsu"/>
</dbReference>
<gene>
    <name evidence="2" type="ORF">E3J62_12600</name>
</gene>
<comment type="caution">
    <text evidence="2">The sequence shown here is derived from an EMBL/GenBank/DDBJ whole genome shotgun (WGS) entry which is preliminary data.</text>
</comment>
<feature type="signal peptide" evidence="1">
    <location>
        <begin position="1"/>
        <end position="31"/>
    </location>
</feature>
<dbReference type="SUPFAM" id="SSF50969">
    <property type="entry name" value="YVTN repeat-like/Quinoprotein amine dehydrogenase"/>
    <property type="match status" value="1"/>
</dbReference>
<keyword evidence="1" id="KW-0732">Signal</keyword>
<proteinExistence type="predicted"/>
<feature type="chain" id="PRO_5022188480" description="WD40 repeat domain-containing protein" evidence="1">
    <location>
        <begin position="32"/>
        <end position="412"/>
    </location>
</feature>
<sequence length="412" mass="46392">MKRAKTRHALTAIYALVTLLVGAVSVPTASAEDKEYTRPKLVWERTFDQWVLAAGVDKDCYRQSEQNIGGCLKWMTAGRNELRWFVENGKLAPEPLKGMIFSTGISANDKYLVLVQKKGSNGPCHMVFDWNGNKIWETDEKYLFPYVRNDGSAVFLRNAVGLKSLYGFNSYDAQGWLTNTYEFPEERSFYWVGGFAISDSFFALLTVPPGGGLELCVFDEDGRVAWKQKRIGGSALKAQGTGMAKDWERVTVSNRGEVLVLVGYNEPYGTYVFIYDHRGALRDTLLLDPTGASKRLKTYGRFAFVSAQQSGKNRGLFLCYDFENMAVKSLLQEEVGLSFGNFDVDLDAGLVAVAVHSRDRGHVVKIYDLDGVYKTEVEIEVGYRDRLWLRMLVGALLVAEKNKLRLYEIDVE</sequence>
<dbReference type="AlphaFoldDB" id="A0A523UMD3"/>
<name>A0A523UMD3_UNCT6</name>